<protein>
    <recommendedName>
        <fullName evidence="3">Inner membrane protein YejM</fullName>
    </recommendedName>
</protein>
<feature type="transmembrane region" description="Helical" evidence="9">
    <location>
        <begin position="21"/>
        <end position="40"/>
    </location>
</feature>
<evidence type="ECO:0000313" key="13">
    <source>
        <dbReference type="Proteomes" id="UP000094023"/>
    </source>
</evidence>
<feature type="transmembrane region" description="Helical" evidence="9">
    <location>
        <begin position="169"/>
        <end position="190"/>
    </location>
</feature>
<gene>
    <name evidence="12" type="ORF">M983_2901</name>
</gene>
<feature type="transmembrane region" description="Helical" evidence="9">
    <location>
        <begin position="135"/>
        <end position="157"/>
    </location>
</feature>
<dbReference type="InterPro" id="IPR000917">
    <property type="entry name" value="Sulfatase_N"/>
</dbReference>
<organism evidence="12 13">
    <name type="scientific">Proteus myxofaciens ATCC 19692</name>
    <dbReference type="NCBI Taxonomy" id="1354337"/>
    <lineage>
        <taxon>Bacteria</taxon>
        <taxon>Pseudomonadati</taxon>
        <taxon>Pseudomonadota</taxon>
        <taxon>Gammaproteobacteria</taxon>
        <taxon>Enterobacterales</taxon>
        <taxon>Morganellaceae</taxon>
        <taxon>Proteus</taxon>
    </lineage>
</organism>
<dbReference type="InterPro" id="IPR012159">
    <property type="entry name" value="YejM-like"/>
</dbReference>
<evidence type="ECO:0000256" key="8">
    <source>
        <dbReference type="ARBA" id="ARBA00023136"/>
    </source>
</evidence>
<keyword evidence="13" id="KW-1185">Reference proteome</keyword>
<dbReference type="GO" id="GO:0005886">
    <property type="term" value="C:plasma membrane"/>
    <property type="evidence" value="ECO:0007669"/>
    <property type="project" value="UniProtKB-SubCell"/>
</dbReference>
<keyword evidence="6 9" id="KW-0812">Transmembrane</keyword>
<dbReference type="Pfam" id="PF11893">
    <property type="entry name" value="DUF3413"/>
    <property type="match status" value="1"/>
</dbReference>
<feature type="transmembrane region" description="Helical" evidence="9">
    <location>
        <begin position="88"/>
        <end position="108"/>
    </location>
</feature>
<dbReference type="PIRSF" id="PIRSF004950">
    <property type="entry name" value="Mmb_sulf_HI0842"/>
    <property type="match status" value="1"/>
</dbReference>
<comment type="caution">
    <text evidence="12">The sequence shown here is derived from an EMBL/GenBank/DDBJ whole genome shotgun (WGS) entry which is preliminary data.</text>
</comment>
<evidence type="ECO:0000256" key="9">
    <source>
        <dbReference type="SAM" id="Phobius"/>
    </source>
</evidence>
<dbReference type="InterPro" id="IPR047997">
    <property type="entry name" value="YejM_enterobact"/>
</dbReference>
<dbReference type="InterPro" id="IPR052701">
    <property type="entry name" value="GAG_Ulvan_Degrading_Sulfatases"/>
</dbReference>
<dbReference type="Gene3D" id="3.40.720.10">
    <property type="entry name" value="Alkaline Phosphatase, subunit A"/>
    <property type="match status" value="2"/>
</dbReference>
<accession>A0A198FCJ2</accession>
<dbReference type="Proteomes" id="UP000094023">
    <property type="component" value="Unassembled WGS sequence"/>
</dbReference>
<dbReference type="SUPFAM" id="SSF53649">
    <property type="entry name" value="Alkaline phosphatase-like"/>
    <property type="match status" value="1"/>
</dbReference>
<evidence type="ECO:0000259" key="11">
    <source>
        <dbReference type="Pfam" id="PF11893"/>
    </source>
</evidence>
<evidence type="ECO:0000256" key="3">
    <source>
        <dbReference type="ARBA" id="ARBA00020918"/>
    </source>
</evidence>
<dbReference type="Pfam" id="PF00884">
    <property type="entry name" value="Sulfatase"/>
    <property type="match status" value="1"/>
</dbReference>
<dbReference type="OrthoDB" id="236686at2"/>
<dbReference type="InterPro" id="IPR017850">
    <property type="entry name" value="Alkaline_phosphatase_core_sf"/>
</dbReference>
<dbReference type="NCBIfam" id="NF038282">
    <property type="entry name" value="LapC_YejM_PbgA"/>
    <property type="match status" value="1"/>
</dbReference>
<dbReference type="PANTHER" id="PTHR43751">
    <property type="entry name" value="SULFATASE"/>
    <property type="match status" value="1"/>
</dbReference>
<dbReference type="AlphaFoldDB" id="A0A198FCJ2"/>
<evidence type="ECO:0000256" key="4">
    <source>
        <dbReference type="ARBA" id="ARBA00022475"/>
    </source>
</evidence>
<dbReference type="PANTHER" id="PTHR43751:SF3">
    <property type="entry name" value="SULFATASE N-TERMINAL DOMAIN-CONTAINING PROTEIN"/>
    <property type="match status" value="1"/>
</dbReference>
<dbReference type="InterPro" id="IPR024588">
    <property type="entry name" value="YejM_N"/>
</dbReference>
<dbReference type="STRING" id="1354337.M983_2901"/>
<evidence type="ECO:0000256" key="5">
    <source>
        <dbReference type="ARBA" id="ARBA00022519"/>
    </source>
</evidence>
<evidence type="ECO:0000256" key="1">
    <source>
        <dbReference type="ARBA" id="ARBA00004429"/>
    </source>
</evidence>
<keyword evidence="8 9" id="KW-0472">Membrane</keyword>
<dbReference type="RefSeq" id="WP_066752547.1">
    <property type="nucleotide sequence ID" value="NZ_LXEN01000149.1"/>
</dbReference>
<dbReference type="GO" id="GO:0016787">
    <property type="term" value="F:hydrolase activity"/>
    <property type="evidence" value="ECO:0007669"/>
    <property type="project" value="UniProtKB-KW"/>
</dbReference>
<reference evidence="12 13" key="1">
    <citation type="submission" date="2016-04" db="EMBL/GenBank/DDBJ databases">
        <title>ATOL: Assembling a taxonomically balanced genome-scale reconstruction of the evolutionary history of the Enterobacteriaceae.</title>
        <authorList>
            <person name="Plunkett G.III."/>
            <person name="Neeno-Eckwall E.C."/>
            <person name="Glasner J.D."/>
            <person name="Perna N.T."/>
        </authorList>
    </citation>
    <scope>NUCLEOTIDE SEQUENCE [LARGE SCALE GENOMIC DNA]</scope>
    <source>
        <strain evidence="12 13">ATCC 19692</strain>
    </source>
</reference>
<keyword evidence="7 9" id="KW-1133">Transmembrane helix</keyword>
<keyword evidence="5" id="KW-0997">Cell inner membrane</keyword>
<dbReference type="PATRIC" id="fig|1354337.4.peg.2987"/>
<feature type="domain" description="Inner membrane protein YejM N-terminal" evidence="11">
    <location>
        <begin position="6"/>
        <end position="251"/>
    </location>
</feature>
<keyword evidence="12" id="KW-0378">Hydrolase</keyword>
<evidence type="ECO:0000256" key="6">
    <source>
        <dbReference type="ARBA" id="ARBA00022692"/>
    </source>
</evidence>
<dbReference type="EMBL" id="LXEN01000149">
    <property type="protein sequence ID" value="OAT22587.1"/>
    <property type="molecule type" value="Genomic_DNA"/>
</dbReference>
<evidence type="ECO:0000256" key="2">
    <source>
        <dbReference type="ARBA" id="ARBA00009434"/>
    </source>
</evidence>
<evidence type="ECO:0000256" key="7">
    <source>
        <dbReference type="ARBA" id="ARBA00022989"/>
    </source>
</evidence>
<evidence type="ECO:0000259" key="10">
    <source>
        <dbReference type="Pfam" id="PF00884"/>
    </source>
</evidence>
<sequence length="579" mass="66751">MVTKPQSYREKVSQMISWGHWFALFNIILSLLLGSRYLFISDWPGTFTGRLYAIVSWMGHFSFIVFAIYILILFPLTFVIVSQRLLRVISCVLASAGLTILIFDLAVYQQFQLHLTQLVWDLVINPVEGEMAREWQLIFICIPIIFLIEMLFATWSWQKLRSLNRQRWGKPLASVFITCFILSHSMSIWADANFYRPITMQRANLPLSYPMTARKFLERHGFINESEYEQRVLREGNPTAQSITYPLSPLSYYKEASSYNLLMIVVDGLGNEAMQDLPSLQQFANNNVSFSHHYSSGINNDAALFGLFYGISPSYLDSVLSSRKNSALFDALSYRNYQLALFSVNGFQSPLFKQAVLSDFSVSTSLRDSNEATITNWRNWLLKNNQASMPWFSFLQINAEPNKAPERAQLNAQLETIFNTLKESNLLDNTVVVVTSSYHQENTDSKNNQWLLDKKTFNLDQSEVPLIIHWPNMAPQVIDKMTSHQDIMTTLMQRVLHVTSPADSYSQGEDLFANNRRHPWIFTGDNDTFIVFLQDNTLLIDKHGRYALFDKSGKEIDAAKPDLKLLLQIFAEQKRFIER</sequence>
<keyword evidence="4" id="KW-1003">Cell membrane</keyword>
<feature type="transmembrane region" description="Helical" evidence="9">
    <location>
        <begin position="60"/>
        <end position="81"/>
    </location>
</feature>
<proteinExistence type="predicted"/>
<evidence type="ECO:0000313" key="12">
    <source>
        <dbReference type="EMBL" id="OAT22587.1"/>
    </source>
</evidence>
<comment type="similarity">
    <text evidence="2">To H.influenzae HI_0842.</text>
</comment>
<feature type="domain" description="Sulfatase N-terminal" evidence="10">
    <location>
        <begin position="410"/>
        <end position="493"/>
    </location>
</feature>
<comment type="subcellular location">
    <subcellularLocation>
        <location evidence="1">Cell inner membrane</location>
        <topology evidence="1">Multi-pass membrane protein</topology>
    </subcellularLocation>
</comment>
<name>A0A198FCJ2_9GAMM</name>